<keyword evidence="6" id="KW-1185">Reference proteome</keyword>
<name>A0A9P4NV72_9PEZI</name>
<feature type="transmembrane region" description="Helical" evidence="3">
    <location>
        <begin position="137"/>
        <end position="153"/>
    </location>
</feature>
<sequence>MRVNEAQDGVPARPCPENPGSTPSPSDNHEKDGKASKLWYHIRSSRVYGFLSWTPPRCRWDPERPSEFSMGLNVLFAFAGCFTVANLYYSHPILNILADEFGVKYEKVSQIPTLSQAGYAAGLLLLCPLGDLFKRRPFVLLLVLFTATSWIGLCVTKSFAAFSAISFITGFTTVTPQLMLPLVGDLAPPHRRAAALSVVVSGMTLGILLARVLSGVLADYTSWRNNYWMACGLQYLIFFLLWLFMPDYPSTNPGGLNYFKMLWSILVMLTKFPVLIQSCILAFLTAATFTNFWTTLTFLLAGPPYNYPPLPIGLFGLIGILSMFFSPIYARLVMDKFVPWISVFVGETMVLVAVVIGTYTGQFTIAGPVIQAIVHDAGLITAAIANRSTIYSLAPKGRNRVNTAFMLATFCGQLTGTAAGNHVYASGGWIHSGSLSVGLIVGAFLFLFSRGPYESGWVGWRGGYSMKKKDKNSADGMTAEEAMHTKGVEKGKTDAVPADIEKAVDEMAMEEDGGIKEARVSLAKD</sequence>
<reference evidence="5" key="1">
    <citation type="journal article" date="2020" name="Stud. Mycol.">
        <title>101 Dothideomycetes genomes: a test case for predicting lifestyles and emergence of pathogens.</title>
        <authorList>
            <person name="Haridas S."/>
            <person name="Albert R."/>
            <person name="Binder M."/>
            <person name="Bloem J."/>
            <person name="Labutti K."/>
            <person name="Salamov A."/>
            <person name="Andreopoulos B."/>
            <person name="Baker S."/>
            <person name="Barry K."/>
            <person name="Bills G."/>
            <person name="Bluhm B."/>
            <person name="Cannon C."/>
            <person name="Castanera R."/>
            <person name="Culley D."/>
            <person name="Daum C."/>
            <person name="Ezra D."/>
            <person name="Gonzalez J."/>
            <person name="Henrissat B."/>
            <person name="Kuo A."/>
            <person name="Liang C."/>
            <person name="Lipzen A."/>
            <person name="Lutzoni F."/>
            <person name="Magnuson J."/>
            <person name="Mondo S."/>
            <person name="Nolan M."/>
            <person name="Ohm R."/>
            <person name="Pangilinan J."/>
            <person name="Park H.-J."/>
            <person name="Ramirez L."/>
            <person name="Alfaro M."/>
            <person name="Sun H."/>
            <person name="Tritt A."/>
            <person name="Yoshinaga Y."/>
            <person name="Zwiers L.-H."/>
            <person name="Turgeon B."/>
            <person name="Goodwin S."/>
            <person name="Spatafora J."/>
            <person name="Crous P."/>
            <person name="Grigoriev I."/>
        </authorList>
    </citation>
    <scope>NUCLEOTIDE SEQUENCE</scope>
    <source>
        <strain evidence="5">CBS 130266</strain>
    </source>
</reference>
<dbReference type="PROSITE" id="PS50850">
    <property type="entry name" value="MFS"/>
    <property type="match status" value="1"/>
</dbReference>
<feature type="transmembrane region" description="Helical" evidence="3">
    <location>
        <begin position="70"/>
        <end position="89"/>
    </location>
</feature>
<evidence type="ECO:0000313" key="6">
    <source>
        <dbReference type="Proteomes" id="UP000800235"/>
    </source>
</evidence>
<feature type="transmembrane region" description="Helical" evidence="3">
    <location>
        <begin position="404"/>
        <end position="423"/>
    </location>
</feature>
<evidence type="ECO:0000256" key="3">
    <source>
        <dbReference type="SAM" id="Phobius"/>
    </source>
</evidence>
<feature type="transmembrane region" description="Helical" evidence="3">
    <location>
        <begin position="226"/>
        <end position="244"/>
    </location>
</feature>
<feature type="domain" description="Major facilitator superfamily (MFS) profile" evidence="4">
    <location>
        <begin position="69"/>
        <end position="450"/>
    </location>
</feature>
<feature type="transmembrane region" description="Helical" evidence="3">
    <location>
        <begin position="337"/>
        <end position="359"/>
    </location>
</feature>
<dbReference type="Proteomes" id="UP000800235">
    <property type="component" value="Unassembled WGS sequence"/>
</dbReference>
<proteinExistence type="predicted"/>
<feature type="transmembrane region" description="Helical" evidence="3">
    <location>
        <begin position="159"/>
        <end position="182"/>
    </location>
</feature>
<feature type="transmembrane region" description="Helical" evidence="3">
    <location>
        <begin position="429"/>
        <end position="448"/>
    </location>
</feature>
<comment type="subcellular location">
    <subcellularLocation>
        <location evidence="1">Membrane</location>
        <topology evidence="1">Multi-pass membrane protein</topology>
    </subcellularLocation>
</comment>
<dbReference type="InterPro" id="IPR036259">
    <property type="entry name" value="MFS_trans_sf"/>
</dbReference>
<dbReference type="EMBL" id="MU007026">
    <property type="protein sequence ID" value="KAF2432327.1"/>
    <property type="molecule type" value="Genomic_DNA"/>
</dbReference>
<keyword evidence="3" id="KW-0812">Transmembrane</keyword>
<dbReference type="CDD" id="cd17324">
    <property type="entry name" value="MFS_NepI_like"/>
    <property type="match status" value="1"/>
</dbReference>
<dbReference type="PANTHER" id="PTHR42910:SF1">
    <property type="entry name" value="MAJOR FACILITATOR SUPERFAMILY (MFS) PROFILE DOMAIN-CONTAINING PROTEIN"/>
    <property type="match status" value="1"/>
</dbReference>
<dbReference type="Gene3D" id="1.20.1250.20">
    <property type="entry name" value="MFS general substrate transporter like domains"/>
    <property type="match status" value="1"/>
</dbReference>
<dbReference type="SUPFAM" id="SSF103473">
    <property type="entry name" value="MFS general substrate transporter"/>
    <property type="match status" value="1"/>
</dbReference>
<feature type="transmembrane region" description="Helical" evidence="3">
    <location>
        <begin position="194"/>
        <end position="214"/>
    </location>
</feature>
<keyword evidence="3" id="KW-1133">Transmembrane helix</keyword>
<dbReference type="GO" id="GO:0022857">
    <property type="term" value="F:transmembrane transporter activity"/>
    <property type="evidence" value="ECO:0007669"/>
    <property type="project" value="InterPro"/>
</dbReference>
<comment type="caution">
    <text evidence="5">The sequence shown here is derived from an EMBL/GenBank/DDBJ whole genome shotgun (WGS) entry which is preliminary data.</text>
</comment>
<evidence type="ECO:0000256" key="2">
    <source>
        <dbReference type="SAM" id="MobiDB-lite"/>
    </source>
</evidence>
<dbReference type="OrthoDB" id="2105912at2759"/>
<gene>
    <name evidence="5" type="ORF">EJ08DRAFT_129603</name>
</gene>
<dbReference type="Pfam" id="PF07690">
    <property type="entry name" value="MFS_1"/>
    <property type="match status" value="1"/>
</dbReference>
<organism evidence="5 6">
    <name type="scientific">Tothia fuscella</name>
    <dbReference type="NCBI Taxonomy" id="1048955"/>
    <lineage>
        <taxon>Eukaryota</taxon>
        <taxon>Fungi</taxon>
        <taxon>Dikarya</taxon>
        <taxon>Ascomycota</taxon>
        <taxon>Pezizomycotina</taxon>
        <taxon>Dothideomycetes</taxon>
        <taxon>Pleosporomycetidae</taxon>
        <taxon>Venturiales</taxon>
        <taxon>Cylindrosympodiaceae</taxon>
        <taxon>Tothia</taxon>
    </lineage>
</organism>
<evidence type="ECO:0000259" key="4">
    <source>
        <dbReference type="PROSITE" id="PS50850"/>
    </source>
</evidence>
<dbReference type="PANTHER" id="PTHR42910">
    <property type="entry name" value="TRANSPORTER SCO4007-RELATED"/>
    <property type="match status" value="1"/>
</dbReference>
<evidence type="ECO:0000313" key="5">
    <source>
        <dbReference type="EMBL" id="KAF2432327.1"/>
    </source>
</evidence>
<keyword evidence="3" id="KW-0472">Membrane</keyword>
<feature type="transmembrane region" description="Helical" evidence="3">
    <location>
        <begin position="310"/>
        <end position="330"/>
    </location>
</feature>
<feature type="transmembrane region" description="Helical" evidence="3">
    <location>
        <begin position="365"/>
        <end position="384"/>
    </location>
</feature>
<dbReference type="InterPro" id="IPR011701">
    <property type="entry name" value="MFS"/>
</dbReference>
<protein>
    <submittedName>
        <fullName evidence="5">MFS general substrate transporter</fullName>
    </submittedName>
</protein>
<dbReference type="InterPro" id="IPR020846">
    <property type="entry name" value="MFS_dom"/>
</dbReference>
<dbReference type="GO" id="GO:0016020">
    <property type="term" value="C:membrane"/>
    <property type="evidence" value="ECO:0007669"/>
    <property type="project" value="UniProtKB-SubCell"/>
</dbReference>
<dbReference type="AlphaFoldDB" id="A0A9P4NV72"/>
<accession>A0A9P4NV72</accession>
<feature type="region of interest" description="Disordered" evidence="2">
    <location>
        <begin position="1"/>
        <end position="32"/>
    </location>
</feature>
<evidence type="ECO:0000256" key="1">
    <source>
        <dbReference type="ARBA" id="ARBA00004141"/>
    </source>
</evidence>